<dbReference type="SMART" id="SM00530">
    <property type="entry name" value="HTH_XRE"/>
    <property type="match status" value="1"/>
</dbReference>
<dbReference type="SUPFAM" id="SSF47413">
    <property type="entry name" value="lambda repressor-like DNA-binding domains"/>
    <property type="match status" value="1"/>
</dbReference>
<dbReference type="InterPro" id="IPR010982">
    <property type="entry name" value="Lambda_DNA-bd_dom_sf"/>
</dbReference>
<evidence type="ECO:0000313" key="2">
    <source>
        <dbReference type="EMBL" id="MBT9432615.1"/>
    </source>
</evidence>
<feature type="domain" description="HTH cro/C1-type" evidence="1">
    <location>
        <begin position="15"/>
        <end position="73"/>
    </location>
</feature>
<dbReference type="Proteomes" id="UP000811282">
    <property type="component" value="Unassembled WGS sequence"/>
</dbReference>
<comment type="caution">
    <text evidence="2">The sequence shown here is derived from an EMBL/GenBank/DDBJ whole genome shotgun (WGS) entry which is preliminary data.</text>
</comment>
<dbReference type="InterPro" id="IPR001387">
    <property type="entry name" value="Cro/C1-type_HTH"/>
</dbReference>
<name>A0ABS5YDJ1_9GAMM</name>
<gene>
    <name evidence="2" type="ORF">JZM24_11655</name>
</gene>
<dbReference type="PROSITE" id="PS50943">
    <property type="entry name" value="HTH_CROC1"/>
    <property type="match status" value="1"/>
</dbReference>
<reference evidence="2 3" key="1">
    <citation type="journal article" date="2021" name="Genome Biol. Evol.">
        <title>The evolution of interdependence in a four-way mealybug symbiosis.</title>
        <authorList>
            <person name="Garber A.I."/>
            <person name="Kupper M."/>
            <person name="Laetsch D.R."/>
            <person name="Weldon S.R."/>
            <person name="Ladinsky M.S."/>
            <person name="Bjorkman P.J."/>
            <person name="McCutcheon J.P."/>
        </authorList>
    </citation>
    <scope>NUCLEOTIDE SEQUENCE [LARGE SCALE GENOMIC DNA]</scope>
    <source>
        <strain evidence="2">SOD</strain>
    </source>
</reference>
<protein>
    <submittedName>
        <fullName evidence="2">Helix-turn-helix transcriptional regulator</fullName>
    </submittedName>
</protein>
<dbReference type="Pfam" id="PF01381">
    <property type="entry name" value="HTH_3"/>
    <property type="match status" value="1"/>
</dbReference>
<evidence type="ECO:0000259" key="1">
    <source>
        <dbReference type="PROSITE" id="PS50943"/>
    </source>
</evidence>
<keyword evidence="3" id="KW-1185">Reference proteome</keyword>
<sequence>MITRPSYLDVFCRRLKQARQAKGLSQKQLGIATGIDEFVASTRINRYEKGVHEANIQIAQHLATVLDVPLAYLYTEDDESAELMLIFLALAKPRRGEVMKCARRERAK</sequence>
<dbReference type="CDD" id="cd00093">
    <property type="entry name" value="HTH_XRE"/>
    <property type="match status" value="1"/>
</dbReference>
<organism evidence="2 3">
    <name type="scientific">Candidatus Sodalis endolongispinus</name>
    <dbReference type="NCBI Taxonomy" id="2812662"/>
    <lineage>
        <taxon>Bacteria</taxon>
        <taxon>Pseudomonadati</taxon>
        <taxon>Pseudomonadota</taxon>
        <taxon>Gammaproteobacteria</taxon>
        <taxon>Enterobacterales</taxon>
        <taxon>Bruguierivoracaceae</taxon>
        <taxon>Sodalis</taxon>
    </lineage>
</organism>
<dbReference type="RefSeq" id="WP_215669741.1">
    <property type="nucleotide sequence ID" value="NZ_JAFJYC010000001.1"/>
</dbReference>
<dbReference type="EMBL" id="JAFJYC010000001">
    <property type="protein sequence ID" value="MBT9432615.1"/>
    <property type="molecule type" value="Genomic_DNA"/>
</dbReference>
<accession>A0ABS5YDJ1</accession>
<dbReference type="Gene3D" id="1.10.260.40">
    <property type="entry name" value="lambda repressor-like DNA-binding domains"/>
    <property type="match status" value="1"/>
</dbReference>
<proteinExistence type="predicted"/>
<evidence type="ECO:0000313" key="3">
    <source>
        <dbReference type="Proteomes" id="UP000811282"/>
    </source>
</evidence>